<dbReference type="GO" id="GO:0005697">
    <property type="term" value="C:telomerase holoenzyme complex"/>
    <property type="evidence" value="ECO:0007669"/>
    <property type="project" value="TreeGrafter"/>
</dbReference>
<name>A0A2U1KRY8_ARTAN</name>
<dbReference type="Pfam" id="PF10374">
    <property type="entry name" value="EST1"/>
    <property type="match status" value="1"/>
</dbReference>
<reference evidence="5 6" key="1">
    <citation type="journal article" date="2018" name="Mol. Plant">
        <title>The genome of Artemisia annua provides insight into the evolution of Asteraceae family and artemisinin biosynthesis.</title>
        <authorList>
            <person name="Shen Q."/>
            <person name="Zhang L."/>
            <person name="Liao Z."/>
            <person name="Wang S."/>
            <person name="Yan T."/>
            <person name="Shi P."/>
            <person name="Liu M."/>
            <person name="Fu X."/>
            <person name="Pan Q."/>
            <person name="Wang Y."/>
            <person name="Lv Z."/>
            <person name="Lu X."/>
            <person name="Zhang F."/>
            <person name="Jiang W."/>
            <person name="Ma Y."/>
            <person name="Chen M."/>
            <person name="Hao X."/>
            <person name="Li L."/>
            <person name="Tang Y."/>
            <person name="Lv G."/>
            <person name="Zhou Y."/>
            <person name="Sun X."/>
            <person name="Brodelius P.E."/>
            <person name="Rose J.K.C."/>
            <person name="Tang K."/>
        </authorList>
    </citation>
    <scope>NUCLEOTIDE SEQUENCE [LARGE SCALE GENOMIC DNA]</scope>
    <source>
        <strain evidence="6">cv. Huhao1</strain>
        <tissue evidence="5">Leaf</tissue>
    </source>
</reference>
<dbReference type="GO" id="GO:0070034">
    <property type="term" value="F:telomerase RNA binding"/>
    <property type="evidence" value="ECO:0007669"/>
    <property type="project" value="TreeGrafter"/>
</dbReference>
<dbReference type="PANTHER" id="PTHR15696">
    <property type="entry name" value="SMG-7 SUPPRESSOR WITH MORPHOLOGICAL EFFECT ON GENITALIA PROTEIN 7"/>
    <property type="match status" value="1"/>
</dbReference>
<dbReference type="InterPro" id="IPR018834">
    <property type="entry name" value="DNA/RNA-bd_Est1-type"/>
</dbReference>
<feature type="domain" description="Telomerase activating protein Est1-like N-terminal" evidence="4">
    <location>
        <begin position="149"/>
        <end position="257"/>
    </location>
</feature>
<dbReference type="PANTHER" id="PTHR15696:SF0">
    <property type="entry name" value="TELOMERASE-BINDING PROTEIN EST1A"/>
    <property type="match status" value="1"/>
</dbReference>
<sequence>MTVISNNMIIKQLKKQLPCFLVCSLSLTDSWHALSIFKVWFLYAHLITKKREFSNICRRKVPGIICKTYRVLHFFCTIKMSGNQPATVRDQREKQTAFLEIVNAEKLLWVTIQHKGISHPEVQDLYHKARSGYEKIILSDYQTVDIQEVEYSLWRLHYKHIDEYRKKIKKVSTSSESTNNLNSHVEGFKLFLSEVAEFYKDLVSKFRRTRGLSDDTVSVLKGGGSDSVEPVNLQRSNYVCHRFFVCLGDLSRYMELCKKPDVQKWGAAATFYLEASSIWPHSGNPQNQLALLATYIGDEFLALYHCIRSLAVKEPFPDALDNIMLLFEKNKSSQLQSLSTDAHIDFSKPLKRLSSQIKSYSSMDSTNVNKLGANENIRPVKTDIWPLFVRMISFFLVKPSFEDLPHTFASTMKELETLLALNDIDLNSSLEPYEPFDSSRKGPYRAIQAVTILIFVIHNLIKTPKVKEPKGDNDEQSSACSIWAWTCTFTFLGHLIQRCLTFSSSNQEYSCSLLPAVLVFVEWYVSVLDHAEACSEDQKVSNAKSYFFGALVDLLSGFNVKEHEIDNSASQTALWEDHELRGFEPVSQSNDLLDFSTHSENRRKFEAGNSIRINRIIHASVKIADRLKGLSQSPIFYDQSTQKFTKKNNLQIAEEPSAIEEEEEEVILFKPLTRYNSDPIDQTETSEESLRRSSSLVSTQNGSHGPPSLSGWVLNKDSLNLERERGSRNTNKRELSPIPEIPTSSLAKMSIAETTNAQPYIAPIPSAPLLPEDPVWLRGNLSKEEHSILGAPPVSRLPNFSLPQEPLDLAYGVPGFVDAFRPPVFGLSSSEWLYRYNNNLSLELPSSNQHRPVLGNNLAGNLGNFQGYDGAPRYDLIDKWGNPLLTNRMVYFENPNQREKPSFGYQRPNIGAAGSVELIAEQPQLLQHIKEREWQLQSEAPFRGHPYMGN</sequence>
<dbReference type="SUPFAM" id="SSF48452">
    <property type="entry name" value="TPR-like"/>
    <property type="match status" value="1"/>
</dbReference>
<dbReference type="Gene3D" id="1.25.40.10">
    <property type="entry name" value="Tetratricopeptide repeat domain"/>
    <property type="match status" value="1"/>
</dbReference>
<evidence type="ECO:0000313" key="6">
    <source>
        <dbReference type="Proteomes" id="UP000245207"/>
    </source>
</evidence>
<dbReference type="InterPro" id="IPR045153">
    <property type="entry name" value="Est1/Ebs1-like"/>
</dbReference>
<protein>
    <submittedName>
        <fullName evidence="5">DNA/RNA-binding domain, Est1-type</fullName>
    </submittedName>
</protein>
<gene>
    <name evidence="5" type="ORF">CTI12_AA571560</name>
</gene>
<evidence type="ECO:0000256" key="1">
    <source>
        <dbReference type="ARBA" id="ARBA00022737"/>
    </source>
</evidence>
<feature type="region of interest" description="Disordered" evidence="2">
    <location>
        <begin position="677"/>
        <end position="714"/>
    </location>
</feature>
<dbReference type="OrthoDB" id="69928at2759"/>
<dbReference type="Pfam" id="PF10373">
    <property type="entry name" value="EST1_DNA_bind"/>
    <property type="match status" value="1"/>
</dbReference>
<organism evidence="5 6">
    <name type="scientific">Artemisia annua</name>
    <name type="common">Sweet wormwood</name>
    <dbReference type="NCBI Taxonomy" id="35608"/>
    <lineage>
        <taxon>Eukaryota</taxon>
        <taxon>Viridiplantae</taxon>
        <taxon>Streptophyta</taxon>
        <taxon>Embryophyta</taxon>
        <taxon>Tracheophyta</taxon>
        <taxon>Spermatophyta</taxon>
        <taxon>Magnoliopsida</taxon>
        <taxon>eudicotyledons</taxon>
        <taxon>Gunneridae</taxon>
        <taxon>Pentapetalae</taxon>
        <taxon>asterids</taxon>
        <taxon>campanulids</taxon>
        <taxon>Asterales</taxon>
        <taxon>Asteraceae</taxon>
        <taxon>Asteroideae</taxon>
        <taxon>Anthemideae</taxon>
        <taxon>Artemisiinae</taxon>
        <taxon>Artemisia</taxon>
    </lineage>
</organism>
<evidence type="ECO:0000313" key="5">
    <source>
        <dbReference type="EMBL" id="PWA39519.1"/>
    </source>
</evidence>
<dbReference type="STRING" id="35608.A0A2U1KRY8"/>
<keyword evidence="6" id="KW-1185">Reference proteome</keyword>
<dbReference type="FunFam" id="1.25.40.10:FF:000225">
    <property type="entry name" value="Protein SMG7"/>
    <property type="match status" value="1"/>
</dbReference>
<accession>A0A2U1KRY8</accession>
<evidence type="ECO:0000259" key="4">
    <source>
        <dbReference type="Pfam" id="PF10374"/>
    </source>
</evidence>
<dbReference type="InterPro" id="IPR019458">
    <property type="entry name" value="Est1-like_N"/>
</dbReference>
<evidence type="ECO:0000256" key="2">
    <source>
        <dbReference type="SAM" id="MobiDB-lite"/>
    </source>
</evidence>
<comment type="caution">
    <text evidence="5">The sequence shown here is derived from an EMBL/GenBank/DDBJ whole genome shotgun (WGS) entry which is preliminary data.</text>
</comment>
<dbReference type="GO" id="GO:0000184">
    <property type="term" value="P:nuclear-transcribed mRNA catabolic process, nonsense-mediated decay"/>
    <property type="evidence" value="ECO:0007669"/>
    <property type="project" value="TreeGrafter"/>
</dbReference>
<dbReference type="GO" id="GO:0042162">
    <property type="term" value="F:telomeric DNA binding"/>
    <property type="evidence" value="ECO:0007669"/>
    <property type="project" value="TreeGrafter"/>
</dbReference>
<feature type="domain" description="DNA/RNA-binding" evidence="3">
    <location>
        <begin position="268"/>
        <end position="588"/>
    </location>
</feature>
<proteinExistence type="predicted"/>
<keyword evidence="1" id="KW-0677">Repeat</keyword>
<dbReference type="AlphaFoldDB" id="A0A2U1KRY8"/>
<dbReference type="InterPro" id="IPR011990">
    <property type="entry name" value="TPR-like_helical_dom_sf"/>
</dbReference>
<evidence type="ECO:0000259" key="3">
    <source>
        <dbReference type="Pfam" id="PF10373"/>
    </source>
</evidence>
<dbReference type="EMBL" id="PKPP01014575">
    <property type="protein sequence ID" value="PWA39519.1"/>
    <property type="molecule type" value="Genomic_DNA"/>
</dbReference>
<dbReference type="Proteomes" id="UP000245207">
    <property type="component" value="Unassembled WGS sequence"/>
</dbReference>